<gene>
    <name evidence="1" type="ORF">FNK824_LOCUS42580</name>
</gene>
<evidence type="ECO:0000313" key="1">
    <source>
        <dbReference type="EMBL" id="CAF4358247.1"/>
    </source>
</evidence>
<protein>
    <submittedName>
        <fullName evidence="1">Uncharacterized protein</fullName>
    </submittedName>
</protein>
<dbReference type="AlphaFoldDB" id="A0A820LJ76"/>
<evidence type="ECO:0000313" key="2">
    <source>
        <dbReference type="Proteomes" id="UP000663874"/>
    </source>
</evidence>
<comment type="caution">
    <text evidence="1">The sequence shown here is derived from an EMBL/GenBank/DDBJ whole genome shotgun (WGS) entry which is preliminary data.</text>
</comment>
<accession>A0A820LJ76</accession>
<feature type="non-terminal residue" evidence="1">
    <location>
        <position position="1"/>
    </location>
</feature>
<dbReference type="Proteomes" id="UP000663874">
    <property type="component" value="Unassembled WGS sequence"/>
</dbReference>
<sequence length="58" mass="6601">MLSIVNEIITNTYSALTVTHEQRYVCDALQAIDNTDRFALLNGEDTLEVRDDETQVEI</sequence>
<name>A0A820LJ76_9BILA</name>
<reference evidence="1" key="1">
    <citation type="submission" date="2021-02" db="EMBL/GenBank/DDBJ databases">
        <authorList>
            <person name="Nowell W R."/>
        </authorList>
    </citation>
    <scope>NUCLEOTIDE SEQUENCE</scope>
</reference>
<proteinExistence type="predicted"/>
<dbReference type="EMBL" id="CAJOBE010051324">
    <property type="protein sequence ID" value="CAF4358247.1"/>
    <property type="molecule type" value="Genomic_DNA"/>
</dbReference>
<organism evidence="1 2">
    <name type="scientific">Rotaria sordida</name>
    <dbReference type="NCBI Taxonomy" id="392033"/>
    <lineage>
        <taxon>Eukaryota</taxon>
        <taxon>Metazoa</taxon>
        <taxon>Spiralia</taxon>
        <taxon>Gnathifera</taxon>
        <taxon>Rotifera</taxon>
        <taxon>Eurotatoria</taxon>
        <taxon>Bdelloidea</taxon>
        <taxon>Philodinida</taxon>
        <taxon>Philodinidae</taxon>
        <taxon>Rotaria</taxon>
    </lineage>
</organism>